<dbReference type="InterPro" id="IPR036028">
    <property type="entry name" value="SH3-like_dom_sf"/>
</dbReference>
<proteinExistence type="predicted"/>
<keyword evidence="2" id="KW-0677">Repeat</keyword>
<feature type="compositionally biased region" description="Basic and acidic residues" evidence="4">
    <location>
        <begin position="321"/>
        <end position="331"/>
    </location>
</feature>
<dbReference type="InterPro" id="IPR001452">
    <property type="entry name" value="SH3_domain"/>
</dbReference>
<dbReference type="AlphaFoldDB" id="A0A9Q0EFF5"/>
<dbReference type="PANTHER" id="PTHR14167:SF54">
    <property type="entry name" value="VINEXIN"/>
    <property type="match status" value="1"/>
</dbReference>
<evidence type="ECO:0000259" key="5">
    <source>
        <dbReference type="PROSITE" id="PS50002"/>
    </source>
</evidence>
<dbReference type="PRINTS" id="PR00499">
    <property type="entry name" value="P67PHOX"/>
</dbReference>
<keyword evidence="1 3" id="KW-0728">SH3 domain</keyword>
<keyword evidence="7" id="KW-1185">Reference proteome</keyword>
<comment type="caution">
    <text evidence="6">The sequence shown here is derived from an EMBL/GenBank/DDBJ whole genome shotgun (WGS) entry which is preliminary data.</text>
</comment>
<dbReference type="SMART" id="SM00326">
    <property type="entry name" value="SH3"/>
    <property type="match status" value="2"/>
</dbReference>
<dbReference type="Proteomes" id="UP001148018">
    <property type="component" value="Unassembled WGS sequence"/>
</dbReference>
<name>A0A9Q0EFF5_9TELE</name>
<feature type="region of interest" description="Disordered" evidence="4">
    <location>
        <begin position="236"/>
        <end position="332"/>
    </location>
</feature>
<sequence length="388" mass="42591">MRSSASPEQVTEADSNLFRLTPNGALPDWSIFDFEPGRTTFTTTVEDHHQVFQVQDKQPQKKASLSSIEASLVSELSRLEAELDSDIQGLERQLSQKTHRQRPGRERLSSSSSDNMDVPPKREENKLRESSSTSRLSHPKHHGRVGIFPTTYVEVLPPTEKPTPIKTPTVQVLDCGEAVALYTFNADLPVELSFRKGELISVTRRVDDRWLEGRIPGTSRSGIFPANYVQVNKMPRTKSTSDDYPFPLSPGPLPGVAPIPGVPPIPGSRSPAHASVAKDSSSLWPHAGQGPHSPRGGGQPPASQTSVPRAGMSAVTSPGRTEPRQHDDAQRHPYKAVYNYKPQNTDELELREGDIVKVMEMCDDGWFVGTSERTGAFGTFPGNYVAPV</sequence>
<feature type="compositionally biased region" description="Basic and acidic residues" evidence="4">
    <location>
        <begin position="119"/>
        <end position="129"/>
    </location>
</feature>
<protein>
    <recommendedName>
        <fullName evidence="5">SH3 domain-containing protein</fullName>
    </recommendedName>
</protein>
<evidence type="ECO:0000256" key="2">
    <source>
        <dbReference type="ARBA" id="ARBA00022737"/>
    </source>
</evidence>
<organism evidence="6 7">
    <name type="scientific">Muraenolepis orangiensis</name>
    <name type="common">Patagonian moray cod</name>
    <dbReference type="NCBI Taxonomy" id="630683"/>
    <lineage>
        <taxon>Eukaryota</taxon>
        <taxon>Metazoa</taxon>
        <taxon>Chordata</taxon>
        <taxon>Craniata</taxon>
        <taxon>Vertebrata</taxon>
        <taxon>Euteleostomi</taxon>
        <taxon>Actinopterygii</taxon>
        <taxon>Neopterygii</taxon>
        <taxon>Teleostei</taxon>
        <taxon>Neoteleostei</taxon>
        <taxon>Acanthomorphata</taxon>
        <taxon>Zeiogadaria</taxon>
        <taxon>Gadariae</taxon>
        <taxon>Gadiformes</taxon>
        <taxon>Muraenolepidoidei</taxon>
        <taxon>Muraenolepididae</taxon>
        <taxon>Muraenolepis</taxon>
    </lineage>
</organism>
<evidence type="ECO:0000313" key="6">
    <source>
        <dbReference type="EMBL" id="KAJ3604741.1"/>
    </source>
</evidence>
<dbReference type="SUPFAM" id="SSF50044">
    <property type="entry name" value="SH3-domain"/>
    <property type="match status" value="2"/>
</dbReference>
<feature type="region of interest" description="Disordered" evidence="4">
    <location>
        <begin position="91"/>
        <end position="143"/>
    </location>
</feature>
<dbReference type="PANTHER" id="PTHR14167">
    <property type="entry name" value="SH3 DOMAIN-CONTAINING"/>
    <property type="match status" value="1"/>
</dbReference>
<evidence type="ECO:0000313" key="7">
    <source>
        <dbReference type="Proteomes" id="UP001148018"/>
    </source>
</evidence>
<feature type="domain" description="SH3" evidence="5">
    <location>
        <begin position="173"/>
        <end position="234"/>
    </location>
</feature>
<dbReference type="PRINTS" id="PR00452">
    <property type="entry name" value="SH3DOMAIN"/>
</dbReference>
<feature type="domain" description="SH3" evidence="5">
    <location>
        <begin position="329"/>
        <end position="388"/>
    </location>
</feature>
<feature type="compositionally biased region" description="Pro residues" evidence="4">
    <location>
        <begin position="247"/>
        <end position="266"/>
    </location>
</feature>
<reference evidence="6" key="1">
    <citation type="submission" date="2022-07" db="EMBL/GenBank/DDBJ databases">
        <title>Chromosome-level genome of Muraenolepis orangiensis.</title>
        <authorList>
            <person name="Kim J."/>
        </authorList>
    </citation>
    <scope>NUCLEOTIDE SEQUENCE</scope>
    <source>
        <strain evidence="6">KU_S4_2022</strain>
        <tissue evidence="6">Muscle</tissue>
    </source>
</reference>
<evidence type="ECO:0000256" key="4">
    <source>
        <dbReference type="SAM" id="MobiDB-lite"/>
    </source>
</evidence>
<dbReference type="PROSITE" id="PS50002">
    <property type="entry name" value="SH3"/>
    <property type="match status" value="2"/>
</dbReference>
<dbReference type="CDD" id="cd11780">
    <property type="entry name" value="SH3_Sorbs_3"/>
    <property type="match status" value="1"/>
</dbReference>
<dbReference type="FunFam" id="2.30.30.40:FF:000001">
    <property type="entry name" value="Sorbin and SH3 domain-containing protein 1 isoform 2"/>
    <property type="match status" value="1"/>
</dbReference>
<dbReference type="Pfam" id="PF14604">
    <property type="entry name" value="SH3_9"/>
    <property type="match status" value="2"/>
</dbReference>
<gene>
    <name evidence="6" type="ORF">NHX12_029480</name>
</gene>
<evidence type="ECO:0000256" key="1">
    <source>
        <dbReference type="ARBA" id="ARBA00022443"/>
    </source>
</evidence>
<dbReference type="Gene3D" id="2.30.30.40">
    <property type="entry name" value="SH3 Domains"/>
    <property type="match status" value="2"/>
</dbReference>
<dbReference type="EMBL" id="JANIIK010000044">
    <property type="protein sequence ID" value="KAJ3604741.1"/>
    <property type="molecule type" value="Genomic_DNA"/>
</dbReference>
<evidence type="ECO:0000256" key="3">
    <source>
        <dbReference type="PROSITE-ProRule" id="PRU00192"/>
    </source>
</evidence>
<accession>A0A9Q0EFF5</accession>
<dbReference type="InterPro" id="IPR050384">
    <property type="entry name" value="Endophilin_SH3RF"/>
</dbReference>
<dbReference type="OrthoDB" id="73680at2759"/>